<dbReference type="InterPro" id="IPR036859">
    <property type="entry name" value="CAP-Gly_dom_sf"/>
</dbReference>
<keyword evidence="4" id="KW-1185">Reference proteome</keyword>
<sequence>MRSQEHEPERDPFLCKCGPCRKFWRDTFSDSGDLLREAPSCRANHTAILSADSKVVKVGDRVLVQSQFPGTVKWVGVLDEDSIAPELYVGVRLDDNVNSTHNGMYNGKRYFHVPRGHGAMIKYTDVVPLKHPEKKPPLSGNYMFPSWDEVQKRRKERNVKLQNIYATAGMQGPQFVEPYVSPPKTAASPQRQSPVKSLREPVIHIGDPNDIALKDVQRRGQLDSRRKVRRDDRDQREMERLRQHFGGGPDADRLAQTLKKLKLAYQEGKNMMRKKSPTAFDAGSESGFSDY</sequence>
<evidence type="ECO:0000256" key="1">
    <source>
        <dbReference type="SAM" id="MobiDB-lite"/>
    </source>
</evidence>
<feature type="region of interest" description="Disordered" evidence="1">
    <location>
        <begin position="269"/>
        <end position="291"/>
    </location>
</feature>
<feature type="region of interest" description="Disordered" evidence="1">
    <location>
        <begin position="218"/>
        <end position="237"/>
    </location>
</feature>
<dbReference type="SMART" id="SM01052">
    <property type="entry name" value="CAP_GLY"/>
    <property type="match status" value="1"/>
</dbReference>
<dbReference type="SUPFAM" id="SSF74924">
    <property type="entry name" value="Cap-Gly domain"/>
    <property type="match status" value="1"/>
</dbReference>
<organism evidence="3 4">
    <name type="scientific">Dreissena polymorpha</name>
    <name type="common">Zebra mussel</name>
    <name type="synonym">Mytilus polymorpha</name>
    <dbReference type="NCBI Taxonomy" id="45954"/>
    <lineage>
        <taxon>Eukaryota</taxon>
        <taxon>Metazoa</taxon>
        <taxon>Spiralia</taxon>
        <taxon>Lophotrochozoa</taxon>
        <taxon>Mollusca</taxon>
        <taxon>Bivalvia</taxon>
        <taxon>Autobranchia</taxon>
        <taxon>Heteroconchia</taxon>
        <taxon>Euheterodonta</taxon>
        <taxon>Imparidentia</taxon>
        <taxon>Neoheterodontei</taxon>
        <taxon>Myida</taxon>
        <taxon>Dreissenoidea</taxon>
        <taxon>Dreissenidae</taxon>
        <taxon>Dreissena</taxon>
    </lineage>
</organism>
<dbReference type="Pfam" id="PF01302">
    <property type="entry name" value="CAP_GLY"/>
    <property type="match status" value="1"/>
</dbReference>
<dbReference type="InterPro" id="IPR000938">
    <property type="entry name" value="CAP-Gly_domain"/>
</dbReference>
<comment type="caution">
    <text evidence="3">The sequence shown here is derived from an EMBL/GenBank/DDBJ whole genome shotgun (WGS) entry which is preliminary data.</text>
</comment>
<dbReference type="Proteomes" id="UP000828390">
    <property type="component" value="Unassembled WGS sequence"/>
</dbReference>
<accession>A0A9D4E2X6</accession>
<evidence type="ECO:0000313" key="4">
    <source>
        <dbReference type="Proteomes" id="UP000828390"/>
    </source>
</evidence>
<dbReference type="PROSITE" id="PS50245">
    <property type="entry name" value="CAP_GLY_2"/>
    <property type="match status" value="1"/>
</dbReference>
<dbReference type="Gene3D" id="2.30.30.190">
    <property type="entry name" value="CAP Gly-rich-like domain"/>
    <property type="match status" value="1"/>
</dbReference>
<protein>
    <recommendedName>
        <fullName evidence="2">CAP-Gly domain-containing protein</fullName>
    </recommendedName>
</protein>
<name>A0A9D4E2X6_DREPO</name>
<evidence type="ECO:0000313" key="3">
    <source>
        <dbReference type="EMBL" id="KAH3772809.1"/>
    </source>
</evidence>
<evidence type="ECO:0000259" key="2">
    <source>
        <dbReference type="PROSITE" id="PS50245"/>
    </source>
</evidence>
<dbReference type="EMBL" id="JAIWYP010000009">
    <property type="protein sequence ID" value="KAH3772809.1"/>
    <property type="molecule type" value="Genomic_DNA"/>
</dbReference>
<reference evidence="3" key="1">
    <citation type="journal article" date="2019" name="bioRxiv">
        <title>The Genome of the Zebra Mussel, Dreissena polymorpha: A Resource for Invasive Species Research.</title>
        <authorList>
            <person name="McCartney M.A."/>
            <person name="Auch B."/>
            <person name="Kono T."/>
            <person name="Mallez S."/>
            <person name="Zhang Y."/>
            <person name="Obille A."/>
            <person name="Becker A."/>
            <person name="Abrahante J.E."/>
            <person name="Garbe J."/>
            <person name="Badalamenti J.P."/>
            <person name="Herman A."/>
            <person name="Mangelson H."/>
            <person name="Liachko I."/>
            <person name="Sullivan S."/>
            <person name="Sone E.D."/>
            <person name="Koren S."/>
            <person name="Silverstein K.A.T."/>
            <person name="Beckman K.B."/>
            <person name="Gohl D.M."/>
        </authorList>
    </citation>
    <scope>NUCLEOTIDE SEQUENCE</scope>
    <source>
        <strain evidence="3">Duluth1</strain>
        <tissue evidence="3">Whole animal</tissue>
    </source>
</reference>
<feature type="domain" description="CAP-Gly" evidence="2">
    <location>
        <begin position="79"/>
        <end position="122"/>
    </location>
</feature>
<dbReference type="OrthoDB" id="2130750at2759"/>
<dbReference type="AlphaFoldDB" id="A0A9D4E2X6"/>
<reference evidence="3" key="2">
    <citation type="submission" date="2020-11" db="EMBL/GenBank/DDBJ databases">
        <authorList>
            <person name="McCartney M.A."/>
            <person name="Auch B."/>
            <person name="Kono T."/>
            <person name="Mallez S."/>
            <person name="Becker A."/>
            <person name="Gohl D.M."/>
            <person name="Silverstein K.A.T."/>
            <person name="Koren S."/>
            <person name="Bechman K.B."/>
            <person name="Herman A."/>
            <person name="Abrahante J.E."/>
            <person name="Garbe J."/>
        </authorList>
    </citation>
    <scope>NUCLEOTIDE SEQUENCE</scope>
    <source>
        <strain evidence="3">Duluth1</strain>
        <tissue evidence="3">Whole animal</tissue>
    </source>
</reference>
<gene>
    <name evidence="3" type="ORF">DPMN_174156</name>
</gene>
<proteinExistence type="predicted"/>